<dbReference type="EMBL" id="CP006885">
    <property type="protein sequence ID" value="AHB67881.1"/>
    <property type="molecule type" value="Genomic_DNA"/>
</dbReference>
<organism evidence="1 2">
    <name type="scientific">Haloarcula hispanica N601</name>
    <dbReference type="NCBI Taxonomy" id="1417673"/>
    <lineage>
        <taxon>Archaea</taxon>
        <taxon>Methanobacteriati</taxon>
        <taxon>Methanobacteriota</taxon>
        <taxon>Stenosarchaea group</taxon>
        <taxon>Halobacteria</taxon>
        <taxon>Halobacteriales</taxon>
        <taxon>Haloarculaceae</taxon>
        <taxon>Haloarcula</taxon>
    </lineage>
</organism>
<dbReference type="Proteomes" id="UP000018572">
    <property type="component" value="Chromosome 2"/>
</dbReference>
<sequence length="31" mass="3703">MPGTRTQRWQEAFPLVETKEDDIIKPLINFE</sequence>
<dbReference type="KEGG" id="hhn:HISP_17440"/>
<evidence type="ECO:0000313" key="2">
    <source>
        <dbReference type="Proteomes" id="UP000018572"/>
    </source>
</evidence>
<dbReference type="AlphaFoldDB" id="V5TRC8"/>
<evidence type="ECO:0000313" key="1">
    <source>
        <dbReference type="EMBL" id="AHB67881.1"/>
    </source>
</evidence>
<accession>V5TRC8</accession>
<keyword evidence="2" id="KW-1185">Reference proteome</keyword>
<name>V5TRC8_HALHI</name>
<reference evidence="1 2" key="1">
    <citation type="journal article" date="2014" name="Genome Announc.">
        <title>Complete Genome Sequence of the Extremely Halophilic Archaeon Haloarcula hispanica Strain N601.</title>
        <authorList>
            <person name="Ding J.Y."/>
            <person name="Chiang P.W."/>
            <person name="Hong M.J."/>
            <person name="Dyall-Smith M."/>
            <person name="Tang S.L."/>
        </authorList>
    </citation>
    <scope>NUCLEOTIDE SEQUENCE [LARGE SCALE GENOMIC DNA]</scope>
    <source>
        <strain evidence="1 2">N601</strain>
    </source>
</reference>
<protein>
    <submittedName>
        <fullName evidence="1">Uncharacterized protein</fullName>
    </submittedName>
</protein>
<dbReference type="HOGENOM" id="CLU_3394461_0_0_2"/>
<proteinExistence type="predicted"/>
<gene>
    <name evidence="1" type="ORF">HISP_17440</name>
</gene>